<dbReference type="Gene3D" id="1.10.630.10">
    <property type="entry name" value="Cytochrome P450"/>
    <property type="match status" value="1"/>
</dbReference>
<dbReference type="GO" id="GO:0005506">
    <property type="term" value="F:iron ion binding"/>
    <property type="evidence" value="ECO:0007669"/>
    <property type="project" value="InterPro"/>
</dbReference>
<evidence type="ECO:0008006" key="3">
    <source>
        <dbReference type="Google" id="ProtNLM"/>
    </source>
</evidence>
<dbReference type="SUPFAM" id="SSF48264">
    <property type="entry name" value="Cytochrome P450"/>
    <property type="match status" value="1"/>
</dbReference>
<evidence type="ECO:0000313" key="1">
    <source>
        <dbReference type="EMBL" id="OLN95742.1"/>
    </source>
</evidence>
<name>A0A1Q8S2W0_9PEZI</name>
<dbReference type="GO" id="GO:0004497">
    <property type="term" value="F:monooxygenase activity"/>
    <property type="evidence" value="ECO:0007669"/>
    <property type="project" value="InterPro"/>
</dbReference>
<dbReference type="AlphaFoldDB" id="A0A1Q8S2W0"/>
<evidence type="ECO:0000313" key="2">
    <source>
        <dbReference type="Proteomes" id="UP000186583"/>
    </source>
</evidence>
<dbReference type="STRING" id="708187.A0A1Q8S2W0"/>
<accession>A0A1Q8S2W0</accession>
<keyword evidence="2" id="KW-1185">Reference proteome</keyword>
<sequence length="115" mass="13651">MLTNCSYRISYTYRSKRHYNKRPRPYKIGYNSHYDPSYTTSPYHQSLRADVESLRLIEVTLELVFGHGKWKCLGRNVAIIELQKVFVELLQRYDLVLCDPTKPRKSLNYGIFLQS</sequence>
<proteinExistence type="predicted"/>
<dbReference type="GO" id="GO:0020037">
    <property type="term" value="F:heme binding"/>
    <property type="evidence" value="ECO:0007669"/>
    <property type="project" value="InterPro"/>
</dbReference>
<protein>
    <recommendedName>
        <fullName evidence="3">Cytochrome P450</fullName>
    </recommendedName>
</protein>
<dbReference type="EMBL" id="MPGH01000027">
    <property type="protein sequence ID" value="OLN95742.1"/>
    <property type="molecule type" value="Genomic_DNA"/>
</dbReference>
<dbReference type="GO" id="GO:0016705">
    <property type="term" value="F:oxidoreductase activity, acting on paired donors, with incorporation or reduction of molecular oxygen"/>
    <property type="evidence" value="ECO:0007669"/>
    <property type="project" value="InterPro"/>
</dbReference>
<dbReference type="Proteomes" id="UP000186583">
    <property type="component" value="Unassembled WGS sequence"/>
</dbReference>
<comment type="caution">
    <text evidence="1">The sequence shown here is derived from an EMBL/GenBank/DDBJ whole genome shotgun (WGS) entry which is preliminary data.</text>
</comment>
<dbReference type="OrthoDB" id="1470350at2759"/>
<organism evidence="1 2">
    <name type="scientific">Colletotrichum chlorophyti</name>
    <dbReference type="NCBI Taxonomy" id="708187"/>
    <lineage>
        <taxon>Eukaryota</taxon>
        <taxon>Fungi</taxon>
        <taxon>Dikarya</taxon>
        <taxon>Ascomycota</taxon>
        <taxon>Pezizomycotina</taxon>
        <taxon>Sordariomycetes</taxon>
        <taxon>Hypocreomycetidae</taxon>
        <taxon>Glomerellales</taxon>
        <taxon>Glomerellaceae</taxon>
        <taxon>Colletotrichum</taxon>
    </lineage>
</organism>
<gene>
    <name evidence="1" type="ORF">CCHL11_02772</name>
</gene>
<dbReference type="Pfam" id="PF00067">
    <property type="entry name" value="p450"/>
    <property type="match status" value="1"/>
</dbReference>
<dbReference type="InterPro" id="IPR036396">
    <property type="entry name" value="Cyt_P450_sf"/>
</dbReference>
<dbReference type="InterPro" id="IPR001128">
    <property type="entry name" value="Cyt_P450"/>
</dbReference>
<reference evidence="1 2" key="1">
    <citation type="submission" date="2016-11" db="EMBL/GenBank/DDBJ databases">
        <title>Draft Genome Assembly of Colletotrichum chlorophyti a pathogen of herbaceous plants.</title>
        <authorList>
            <person name="Gan P."/>
            <person name="Narusaka M."/>
            <person name="Tsushima A."/>
            <person name="Narusaka Y."/>
            <person name="Takano Y."/>
            <person name="Shirasu K."/>
        </authorList>
    </citation>
    <scope>NUCLEOTIDE SEQUENCE [LARGE SCALE GENOMIC DNA]</scope>
    <source>
        <strain evidence="1 2">NTL11</strain>
    </source>
</reference>